<organism evidence="1">
    <name type="scientific">Rhizophora mucronata</name>
    <name type="common">Asiatic mangrove</name>
    <dbReference type="NCBI Taxonomy" id="61149"/>
    <lineage>
        <taxon>Eukaryota</taxon>
        <taxon>Viridiplantae</taxon>
        <taxon>Streptophyta</taxon>
        <taxon>Embryophyta</taxon>
        <taxon>Tracheophyta</taxon>
        <taxon>Spermatophyta</taxon>
        <taxon>Magnoliopsida</taxon>
        <taxon>eudicotyledons</taxon>
        <taxon>Gunneridae</taxon>
        <taxon>Pentapetalae</taxon>
        <taxon>rosids</taxon>
        <taxon>fabids</taxon>
        <taxon>Malpighiales</taxon>
        <taxon>Rhizophoraceae</taxon>
        <taxon>Rhizophora</taxon>
    </lineage>
</organism>
<dbReference type="AlphaFoldDB" id="A0A2P2PPM5"/>
<sequence>MGWVAYNISSIAPSQRRVCLMGKLNK</sequence>
<accession>A0A2P2PPM5</accession>
<name>A0A2P2PPM5_RHIMU</name>
<reference evidence="1" key="1">
    <citation type="submission" date="2018-02" db="EMBL/GenBank/DDBJ databases">
        <title>Rhizophora mucronata_Transcriptome.</title>
        <authorList>
            <person name="Meera S.P."/>
            <person name="Sreeshan A."/>
            <person name="Augustine A."/>
        </authorList>
    </citation>
    <scope>NUCLEOTIDE SEQUENCE</scope>
    <source>
        <tissue evidence="1">Leaf</tissue>
    </source>
</reference>
<protein>
    <submittedName>
        <fullName evidence="1">Uncharacterized protein</fullName>
    </submittedName>
</protein>
<proteinExistence type="predicted"/>
<dbReference type="EMBL" id="GGEC01076216">
    <property type="protein sequence ID" value="MBX56700.1"/>
    <property type="molecule type" value="Transcribed_RNA"/>
</dbReference>
<evidence type="ECO:0000313" key="1">
    <source>
        <dbReference type="EMBL" id="MBX56700.1"/>
    </source>
</evidence>